<dbReference type="EMBL" id="JAUHGV010000004">
    <property type="protein sequence ID" value="MDN4011945.1"/>
    <property type="molecule type" value="Genomic_DNA"/>
</dbReference>
<dbReference type="Proteomes" id="UP001225933">
    <property type="component" value="Unassembled WGS sequence"/>
</dbReference>
<evidence type="ECO:0000313" key="2">
    <source>
        <dbReference type="Proteomes" id="UP001225933"/>
    </source>
</evidence>
<reference evidence="1" key="1">
    <citation type="submission" date="2023-06" db="EMBL/GenBank/DDBJ databases">
        <title>Two Chryseobacterium gambrini strains from China.</title>
        <authorList>
            <person name="Zeng J."/>
            <person name="Wu Y."/>
        </authorList>
    </citation>
    <scope>NUCLEOTIDE SEQUENCE</scope>
    <source>
        <strain evidence="1">SQ219</strain>
    </source>
</reference>
<protein>
    <submittedName>
        <fullName evidence="1">Uncharacterized protein</fullName>
    </submittedName>
</protein>
<evidence type="ECO:0000313" key="1">
    <source>
        <dbReference type="EMBL" id="MDN4011945.1"/>
    </source>
</evidence>
<comment type="caution">
    <text evidence="1">The sequence shown here is derived from an EMBL/GenBank/DDBJ whole genome shotgun (WGS) entry which is preliminary data.</text>
</comment>
<gene>
    <name evidence="1" type="ORF">QX233_05710</name>
</gene>
<organism evidence="1 2">
    <name type="scientific">Chryseobacterium gambrini</name>
    <dbReference type="NCBI Taxonomy" id="373672"/>
    <lineage>
        <taxon>Bacteria</taxon>
        <taxon>Pseudomonadati</taxon>
        <taxon>Bacteroidota</taxon>
        <taxon>Flavobacteriia</taxon>
        <taxon>Flavobacteriales</taxon>
        <taxon>Weeksellaceae</taxon>
        <taxon>Chryseobacterium group</taxon>
        <taxon>Chryseobacterium</taxon>
    </lineage>
</organism>
<dbReference type="RefSeq" id="WP_214590923.1">
    <property type="nucleotide sequence ID" value="NZ_JAUHGV010000004.1"/>
</dbReference>
<accession>A0AAJ1VIL7</accession>
<proteinExistence type="predicted"/>
<name>A0AAJ1VIL7_9FLAO</name>
<dbReference type="AlphaFoldDB" id="A0AAJ1VIL7"/>
<sequence length="146" mass="17404">MAKNKLRKIKIENEIYLWKRNHLHLTEFKHSKCVEKVVIYLEGYKDSPLQLLFREEDNLTIKTDIEKEKWCVGYPDDGVIWLSKNEPYLHDQQQTIDINLNRPAVIEELTRYFLQKDWKPKESTSPLIIEDALKLLETIVLPRGIN</sequence>